<dbReference type="AlphaFoldDB" id="A0A2A5KY11"/>
<reference evidence="1 2" key="1">
    <citation type="submission" date="2017-09" db="EMBL/GenBank/DDBJ databases">
        <title>Comparative genomics of rhizobia isolated from Phaseolus vulgaris in China.</title>
        <authorList>
            <person name="Tong W."/>
        </authorList>
    </citation>
    <scope>NUCLEOTIDE SEQUENCE [LARGE SCALE GENOMIC DNA]</scope>
    <source>
        <strain evidence="1 2">L101</strain>
    </source>
</reference>
<keyword evidence="2" id="KW-1185">Reference proteome</keyword>
<evidence type="ECO:0000313" key="1">
    <source>
        <dbReference type="EMBL" id="PCK81855.1"/>
    </source>
</evidence>
<dbReference type="Proteomes" id="UP000218807">
    <property type="component" value="Unassembled WGS sequence"/>
</dbReference>
<comment type="caution">
    <text evidence="1">The sequence shown here is derived from an EMBL/GenBank/DDBJ whole genome shotgun (WGS) entry which is preliminary data.</text>
</comment>
<name>A0A2A5KY11_9HYPH</name>
<evidence type="ECO:0000313" key="2">
    <source>
        <dbReference type="Proteomes" id="UP000218807"/>
    </source>
</evidence>
<sequence length="70" mass="6956">MTKVVIIGIPGETGLWLADLDAGTVTPLNPTGDLATASNLRKAGGIIVKGIDLAVAVSSAQVALSGHFDG</sequence>
<organism evidence="1 2">
    <name type="scientific">Rhizobium sophoriradicis</name>
    <dbReference type="NCBI Taxonomy" id="1535245"/>
    <lineage>
        <taxon>Bacteria</taxon>
        <taxon>Pseudomonadati</taxon>
        <taxon>Pseudomonadota</taxon>
        <taxon>Alphaproteobacteria</taxon>
        <taxon>Hyphomicrobiales</taxon>
        <taxon>Rhizobiaceae</taxon>
        <taxon>Rhizobium/Agrobacterium group</taxon>
        <taxon>Rhizobium</taxon>
    </lineage>
</organism>
<proteinExistence type="predicted"/>
<gene>
    <name evidence="1" type="ORF">CPT34_05650</name>
</gene>
<accession>A0A2A5KY11</accession>
<dbReference type="RefSeq" id="WP_096762256.1">
    <property type="nucleotide sequence ID" value="NZ_CP104152.1"/>
</dbReference>
<protein>
    <submittedName>
        <fullName evidence="1">Uncharacterized protein</fullName>
    </submittedName>
</protein>
<dbReference type="EMBL" id="NXDM01000004">
    <property type="protein sequence ID" value="PCK81855.1"/>
    <property type="molecule type" value="Genomic_DNA"/>
</dbReference>